<dbReference type="GO" id="GO:0016887">
    <property type="term" value="F:ATP hydrolysis activity"/>
    <property type="evidence" value="ECO:0007669"/>
    <property type="project" value="InterPro"/>
</dbReference>
<gene>
    <name evidence="3" type="ORF">GCM10011611_61020</name>
</gene>
<dbReference type="SMART" id="SM00382">
    <property type="entry name" value="AAA"/>
    <property type="match status" value="1"/>
</dbReference>
<evidence type="ECO:0000259" key="2">
    <source>
        <dbReference type="SMART" id="SM00382"/>
    </source>
</evidence>
<dbReference type="EMBL" id="BMJQ01000023">
    <property type="protein sequence ID" value="GGF46338.1"/>
    <property type="molecule type" value="Genomic_DNA"/>
</dbReference>
<evidence type="ECO:0000256" key="1">
    <source>
        <dbReference type="SAM" id="MobiDB-lite"/>
    </source>
</evidence>
<protein>
    <recommendedName>
        <fullName evidence="2">AAA+ ATPase domain-containing protein</fullName>
    </recommendedName>
</protein>
<dbReference type="SUPFAM" id="SSF52540">
    <property type="entry name" value="P-loop containing nucleoside triphosphate hydrolases"/>
    <property type="match status" value="1"/>
</dbReference>
<organism evidence="3 4">
    <name type="scientific">Aliidongia dinghuensis</name>
    <dbReference type="NCBI Taxonomy" id="1867774"/>
    <lineage>
        <taxon>Bacteria</taxon>
        <taxon>Pseudomonadati</taxon>
        <taxon>Pseudomonadota</taxon>
        <taxon>Alphaproteobacteria</taxon>
        <taxon>Rhodospirillales</taxon>
        <taxon>Dongiaceae</taxon>
        <taxon>Aliidongia</taxon>
    </lineage>
</organism>
<evidence type="ECO:0000313" key="3">
    <source>
        <dbReference type="EMBL" id="GGF46338.1"/>
    </source>
</evidence>
<feature type="region of interest" description="Disordered" evidence="1">
    <location>
        <begin position="164"/>
        <end position="190"/>
    </location>
</feature>
<dbReference type="Gene3D" id="3.40.50.300">
    <property type="entry name" value="P-loop containing nucleotide triphosphate hydrolases"/>
    <property type="match status" value="1"/>
</dbReference>
<evidence type="ECO:0000313" key="4">
    <source>
        <dbReference type="Proteomes" id="UP000646365"/>
    </source>
</evidence>
<dbReference type="GO" id="GO:0004176">
    <property type="term" value="F:ATP-dependent peptidase activity"/>
    <property type="evidence" value="ECO:0007669"/>
    <property type="project" value="InterPro"/>
</dbReference>
<proteinExistence type="predicted"/>
<comment type="caution">
    <text evidence="3">The sequence shown here is derived from an EMBL/GenBank/DDBJ whole genome shotgun (WGS) entry which is preliminary data.</text>
</comment>
<feature type="compositionally biased region" description="Basic and acidic residues" evidence="1">
    <location>
        <begin position="167"/>
        <end position="178"/>
    </location>
</feature>
<reference evidence="3" key="1">
    <citation type="journal article" date="2014" name="Int. J. Syst. Evol. Microbiol.">
        <title>Complete genome sequence of Corynebacterium casei LMG S-19264T (=DSM 44701T), isolated from a smear-ripened cheese.</title>
        <authorList>
            <consortium name="US DOE Joint Genome Institute (JGI-PGF)"/>
            <person name="Walter F."/>
            <person name="Albersmeier A."/>
            <person name="Kalinowski J."/>
            <person name="Ruckert C."/>
        </authorList>
    </citation>
    <scope>NUCLEOTIDE SEQUENCE</scope>
    <source>
        <strain evidence="3">CGMCC 1.15725</strain>
    </source>
</reference>
<keyword evidence="4" id="KW-1185">Reference proteome</keyword>
<accession>A0A8J2Z0S8</accession>
<dbReference type="RefSeq" id="WP_189051977.1">
    <property type="nucleotide sequence ID" value="NZ_BMJQ01000023.1"/>
</dbReference>
<dbReference type="GO" id="GO:0004252">
    <property type="term" value="F:serine-type endopeptidase activity"/>
    <property type="evidence" value="ECO:0007669"/>
    <property type="project" value="InterPro"/>
</dbReference>
<dbReference type="GO" id="GO:0030163">
    <property type="term" value="P:protein catabolic process"/>
    <property type="evidence" value="ECO:0007669"/>
    <property type="project" value="InterPro"/>
</dbReference>
<name>A0A8J2Z0S8_9PROT</name>
<sequence length="485" mass="53343">MNAQTEDPSYGTPLDGFDLLSLWRTMPLSHIDPALLQRLSGALIGHARRCEPNTERGDLLLRAQGRDASAWLALAEVYATTLARLWSSDDAIANARDRYCSCLLVAAALKSELAAVVLAVRLARTELQGTDIQLRLEALQELAETLDAASPVGQLRMMVATELGNKPNDREKIEPASERDEESEAAARPSMRVLLQKPQKPSDRDMKVIVESFAPLEKPVELLQAPDALWLATELREQFPWLGAAIDDIASELALAQRLGRNTFQLPPTLFVGDPGVGKSTFARWLGLLAGVPTTTLMAGGASDNRTLAGTARGWSSATPCFPLETIRRTRIANPIVLVEEIDKSASNSRAGRIADTLLGMTDPLLSRRWLDECLQVEVDLSQVTWILTANRLDRVPPALRARCRILRFPRPRAIDFEVLLAGILRDIAEHYGVKSDMLPELGSDVVERLRDGFSRGNLQARQLSNLVRRALALQVAADSVEPRH</sequence>
<dbReference type="InterPro" id="IPR003593">
    <property type="entry name" value="AAA+_ATPase"/>
</dbReference>
<dbReference type="PANTHER" id="PTHR10046">
    <property type="entry name" value="ATP DEPENDENT LON PROTEASE FAMILY MEMBER"/>
    <property type="match status" value="1"/>
</dbReference>
<dbReference type="InterPro" id="IPR003959">
    <property type="entry name" value="ATPase_AAA_core"/>
</dbReference>
<dbReference type="InterPro" id="IPR027417">
    <property type="entry name" value="P-loop_NTPase"/>
</dbReference>
<dbReference type="Pfam" id="PF00004">
    <property type="entry name" value="AAA"/>
    <property type="match status" value="1"/>
</dbReference>
<dbReference type="InterPro" id="IPR027065">
    <property type="entry name" value="Lon_Prtase"/>
</dbReference>
<feature type="domain" description="AAA+ ATPase" evidence="2">
    <location>
        <begin position="265"/>
        <end position="413"/>
    </location>
</feature>
<dbReference type="GO" id="GO:0005524">
    <property type="term" value="F:ATP binding"/>
    <property type="evidence" value="ECO:0007669"/>
    <property type="project" value="InterPro"/>
</dbReference>
<reference evidence="3" key="2">
    <citation type="submission" date="2020-09" db="EMBL/GenBank/DDBJ databases">
        <authorList>
            <person name="Sun Q."/>
            <person name="Zhou Y."/>
        </authorList>
    </citation>
    <scope>NUCLEOTIDE SEQUENCE</scope>
    <source>
        <strain evidence="3">CGMCC 1.15725</strain>
    </source>
</reference>
<dbReference type="Proteomes" id="UP000646365">
    <property type="component" value="Unassembled WGS sequence"/>
</dbReference>
<dbReference type="AlphaFoldDB" id="A0A8J2Z0S8"/>